<organism evidence="3 5">
    <name type="scientific">Acinetobacter ursingii</name>
    <dbReference type="NCBI Taxonomy" id="108980"/>
    <lineage>
        <taxon>Bacteria</taxon>
        <taxon>Pseudomonadati</taxon>
        <taxon>Pseudomonadota</taxon>
        <taxon>Gammaproteobacteria</taxon>
        <taxon>Moraxellales</taxon>
        <taxon>Moraxellaceae</taxon>
        <taxon>Acinetobacter</taxon>
    </lineage>
</organism>
<evidence type="ECO:0008006" key="6">
    <source>
        <dbReference type="Google" id="ProtNLM"/>
    </source>
</evidence>
<dbReference type="EMBL" id="CP089044">
    <property type="protein sequence ID" value="UYF75769.1"/>
    <property type="molecule type" value="Genomic_DNA"/>
</dbReference>
<dbReference type="Proteomes" id="UP001164064">
    <property type="component" value="Chromosome"/>
</dbReference>
<evidence type="ECO:0000256" key="2">
    <source>
        <dbReference type="SAM" id="SignalP"/>
    </source>
</evidence>
<feature type="signal peptide" evidence="2">
    <location>
        <begin position="1"/>
        <end position="17"/>
    </location>
</feature>
<evidence type="ECO:0000256" key="1">
    <source>
        <dbReference type="SAM" id="MobiDB-lite"/>
    </source>
</evidence>
<evidence type="ECO:0000313" key="4">
    <source>
        <dbReference type="EMBL" id="UYF75769.1"/>
    </source>
</evidence>
<evidence type="ECO:0000313" key="3">
    <source>
        <dbReference type="EMBL" id="UYF72172.1"/>
    </source>
</evidence>
<proteinExistence type="predicted"/>
<name>A0A3F3L1P1_9GAMM</name>
<reference evidence="3" key="1">
    <citation type="journal article" date="2022" name="J Glob Antimicrob Resist">
        <title>Comparative analysis of IMP-4- and OXA-58-containing plasmids of three carbapenemase-producing Acinetobacter ursingii strains in the Netherlands.</title>
        <authorList>
            <person name="Hendrickx A.P.A."/>
            <person name="Schade R.P."/>
            <person name="Landman F."/>
            <person name="Bosch T."/>
            <person name="Schouls L.M."/>
            <person name="van Dijk K."/>
        </authorList>
    </citation>
    <scope>NUCLEOTIDE SEQUENCE</scope>
    <source>
        <strain evidence="3">RIVM_C010559</strain>
        <strain evidence="4">RIVM_C010761</strain>
    </source>
</reference>
<sequence>MQTRLLLVLLFSLGLSACDQHHAQPDIASSDPMAASSVAEDSAHDDEDQGSKLVDVAGQATLPVETPPNQKKSTSLSPEALKYTGRYHVHIPCSDPVALCKEPEGQIDYVISLLQDGTAYRQRISTGRIVIDERQNTKISQPDAWTIDSAQKEISVSVFGGGNLYFKIIDSERIKTDLDKIKNTNNGENRRNLGENFVLPQKSRILTKLTD</sequence>
<gene>
    <name evidence="4" type="ORF">LSO58_02295</name>
    <name evidence="3" type="ORF">LSO60_02465</name>
</gene>
<dbReference type="RefSeq" id="WP_004985258.1">
    <property type="nucleotide sequence ID" value="NZ_AP018824.1"/>
</dbReference>
<accession>A0A3F3L1P1</accession>
<dbReference type="EMBL" id="CP089051">
    <property type="protein sequence ID" value="UYF72172.1"/>
    <property type="molecule type" value="Genomic_DNA"/>
</dbReference>
<dbReference type="PROSITE" id="PS51257">
    <property type="entry name" value="PROKAR_LIPOPROTEIN"/>
    <property type="match status" value="1"/>
</dbReference>
<evidence type="ECO:0000313" key="5">
    <source>
        <dbReference type="Proteomes" id="UP001164064"/>
    </source>
</evidence>
<keyword evidence="2" id="KW-0732">Signal</keyword>
<dbReference type="AlphaFoldDB" id="A0A3F3L1P1"/>
<feature type="chain" id="PRO_5040680699" description="Lipoprotein" evidence="2">
    <location>
        <begin position="18"/>
        <end position="211"/>
    </location>
</feature>
<dbReference type="Proteomes" id="UP001164081">
    <property type="component" value="Chromosome"/>
</dbReference>
<feature type="region of interest" description="Disordered" evidence="1">
    <location>
        <begin position="26"/>
        <end position="49"/>
    </location>
</feature>
<protein>
    <recommendedName>
        <fullName evidence="6">Lipoprotein</fullName>
    </recommendedName>
</protein>